<dbReference type="InterPro" id="IPR022398">
    <property type="entry name" value="Peptidase_S8_His-AS"/>
</dbReference>
<dbReference type="InterPro" id="IPR057060">
    <property type="entry name" value="MBTPS1_3rd"/>
</dbReference>
<dbReference type="RefSeq" id="XP_012204206.1">
    <property type="nucleotide sequence ID" value="XM_012348816.1"/>
</dbReference>
<dbReference type="InterPro" id="IPR036852">
    <property type="entry name" value="Peptidase_S8/S53_dom_sf"/>
</dbReference>
<dbReference type="GO" id="GO:0004252">
    <property type="term" value="F:serine-type endopeptidase activity"/>
    <property type="evidence" value="ECO:0007669"/>
    <property type="project" value="UniProtKB-UniRule"/>
</dbReference>
<feature type="domain" description="Peptidase S8/S53" evidence="9">
    <location>
        <begin position="243"/>
        <end position="493"/>
    </location>
</feature>
<dbReference type="GO" id="GO:0006508">
    <property type="term" value="P:proteolysis"/>
    <property type="evidence" value="ECO:0007669"/>
    <property type="project" value="UniProtKB-KW"/>
</dbReference>
<comment type="similarity">
    <text evidence="1 7">Belongs to the peptidase S8 family.</text>
</comment>
<dbReference type="VEuPathDB" id="FungiDB:SPRG_09285"/>
<feature type="transmembrane region" description="Helical" evidence="8">
    <location>
        <begin position="6"/>
        <end position="29"/>
    </location>
</feature>
<evidence type="ECO:0000313" key="12">
    <source>
        <dbReference type="EMBL" id="KDO25137.1"/>
    </source>
</evidence>
<evidence type="ECO:0000259" key="10">
    <source>
        <dbReference type="Pfam" id="PF23090"/>
    </source>
</evidence>
<dbReference type="Pfam" id="PF23090">
    <property type="entry name" value="MBTPS1_4th"/>
    <property type="match status" value="1"/>
</dbReference>
<evidence type="ECO:0000256" key="7">
    <source>
        <dbReference type="PROSITE-ProRule" id="PRU01240"/>
    </source>
</evidence>
<evidence type="ECO:0000256" key="3">
    <source>
        <dbReference type="ARBA" id="ARBA00022801"/>
    </source>
</evidence>
<dbReference type="PROSITE" id="PS00137">
    <property type="entry name" value="SUBTILASE_HIS"/>
    <property type="match status" value="1"/>
</dbReference>
<reference evidence="12 13" key="1">
    <citation type="journal article" date="2013" name="PLoS Genet.">
        <title>Distinctive expansion of potential virulence genes in the genome of the oomycete fish pathogen Saprolegnia parasitica.</title>
        <authorList>
            <person name="Jiang R.H."/>
            <person name="de Bruijn I."/>
            <person name="Haas B.J."/>
            <person name="Belmonte R."/>
            <person name="Lobach L."/>
            <person name="Christie J."/>
            <person name="van den Ackerveken G."/>
            <person name="Bottin A."/>
            <person name="Bulone V."/>
            <person name="Diaz-Moreno S.M."/>
            <person name="Dumas B."/>
            <person name="Fan L."/>
            <person name="Gaulin E."/>
            <person name="Govers F."/>
            <person name="Grenville-Briggs L.J."/>
            <person name="Horner N.R."/>
            <person name="Levin J.Z."/>
            <person name="Mammella M."/>
            <person name="Meijer H.J."/>
            <person name="Morris P."/>
            <person name="Nusbaum C."/>
            <person name="Oome S."/>
            <person name="Phillips A.J."/>
            <person name="van Rooyen D."/>
            <person name="Rzeszutek E."/>
            <person name="Saraiva M."/>
            <person name="Secombes C.J."/>
            <person name="Seidl M.F."/>
            <person name="Snel B."/>
            <person name="Stassen J.H."/>
            <person name="Sykes S."/>
            <person name="Tripathy S."/>
            <person name="van den Berg H."/>
            <person name="Vega-Arreguin J.C."/>
            <person name="Wawra S."/>
            <person name="Young S.K."/>
            <person name="Zeng Q."/>
            <person name="Dieguez-Uribeondo J."/>
            <person name="Russ C."/>
            <person name="Tyler B.M."/>
            <person name="van West P."/>
        </authorList>
    </citation>
    <scope>NUCLEOTIDE SEQUENCE [LARGE SCALE GENOMIC DNA]</scope>
    <source>
        <strain evidence="12 13">CBS 223.65</strain>
    </source>
</reference>
<protein>
    <recommendedName>
        <fullName evidence="6">subtilisin</fullName>
        <ecNumber evidence="6">3.4.21.62</ecNumber>
    </recommendedName>
</protein>
<feature type="active site" description="Charge relay system" evidence="7">
    <location>
        <position position="252"/>
    </location>
</feature>
<dbReference type="PANTHER" id="PTHR43806">
    <property type="entry name" value="PEPTIDASE S8"/>
    <property type="match status" value="1"/>
</dbReference>
<dbReference type="Gene3D" id="3.40.50.200">
    <property type="entry name" value="Peptidase S8/S53 domain"/>
    <property type="match status" value="1"/>
</dbReference>
<dbReference type="Pfam" id="PF00082">
    <property type="entry name" value="Peptidase_S8"/>
    <property type="match status" value="1"/>
</dbReference>
<keyword evidence="8" id="KW-0812">Transmembrane</keyword>
<evidence type="ECO:0000256" key="2">
    <source>
        <dbReference type="ARBA" id="ARBA00022670"/>
    </source>
</evidence>
<organism evidence="12 13">
    <name type="scientific">Saprolegnia parasitica (strain CBS 223.65)</name>
    <dbReference type="NCBI Taxonomy" id="695850"/>
    <lineage>
        <taxon>Eukaryota</taxon>
        <taxon>Sar</taxon>
        <taxon>Stramenopiles</taxon>
        <taxon>Oomycota</taxon>
        <taxon>Saprolegniomycetes</taxon>
        <taxon>Saprolegniales</taxon>
        <taxon>Saprolegniaceae</taxon>
        <taxon>Saprolegnia</taxon>
    </lineage>
</organism>
<evidence type="ECO:0000256" key="6">
    <source>
        <dbReference type="ARBA" id="ARBA00023619"/>
    </source>
</evidence>
<dbReference type="STRING" id="695850.A0A067CEB0"/>
<gene>
    <name evidence="12" type="ORF">SPRG_09285</name>
</gene>
<dbReference type="PROSITE" id="PS51892">
    <property type="entry name" value="SUBTILASE"/>
    <property type="match status" value="1"/>
</dbReference>
<dbReference type="EC" id="3.4.21.62" evidence="6"/>
<dbReference type="PRINTS" id="PR00723">
    <property type="entry name" value="SUBTILISIN"/>
</dbReference>
<sequence length="967" mass="104411">MYTAAAGVVLTHVAVFSVDLVIGLVQYYARGKTMAPLPMMLRGLKEMMNATYNAMLSAYLGTILLSPGPGTDAMILMWRQRDPTTAFLYLFELGQVMLRVAGLVGLAGLGLASPQCRLEPPWHLAPTRVDEYVVVFESRIVRHRAPAYPTDFVLWQLRSPVAPRGMSLDPRRYGPSRADALASLRLHAHGLKSLSRNTRLSLAPQSEMADATADPPSLPPPTALGAINGIDHVAELWARNITGQGVKVGIFDTGLAPSSRSLFRHVHDISNWTDEDDLTDGNGHGTFVAGVIGGVVDGCPGLAPDAAIYAFRVFNTDGAVYTSWFLDAINYALFLELDVLNFSIGGPDFKDTPFVDKIAEASAHGLIVVSAAGNTGPYYGVVTNPADQVDVIGVGGLTADLAHLAPFSSRGLTTWETDVGYGRVKPDVVALAENVLGPTRDGACTALNGTSMAAPLVTGAIALLLSAMTPAQRLRYGHVGFLKSLLLQSASRLPSHSRGNSSLHNEWHHVYEQGAGRLNLTRALARMESLMAPRPTLLPASLDLTDCPYMWPHCRQAFYFDAIPIVFNITLVHPTTATSRFASPPVWLPGLNGDLLTITTSGTDRVIHPYTGAIGVHVSVAIPVASPVLAEGRLRLTLTDARSVDLPLRIPLQPTPPKHQRILWDQFRNLQYPSAYIPKDDVLGVDPFDNHGDHVHTNFADLWLSLIDAGYAVEIANVDYTCLSLASYGAILVVDPEEPWFEAEQDSLRASVQHANTSLFLVGGWYNEAAMAALELWDANTLSYWRPVVGGANVPAINALLAPFGIAFGTSVWSSLPRTDGVTVVSSAPLVRFPVDGHVYYTPLRNVTLATMRRPMTTPAWESVPILGHYQIPDGGGRIVVMGDAACMDASSAQTLKCYDVVLELMQYATTTELPATRADRWVHLASNPLVASIAPVTSQPSTELWKQSKVVGPNKKPGMCRPQQTT</sequence>
<feature type="domain" description="MBTPS1 third" evidence="11">
    <location>
        <begin position="539"/>
        <end position="639"/>
    </location>
</feature>
<evidence type="ECO:0000313" key="13">
    <source>
        <dbReference type="Proteomes" id="UP000030745"/>
    </source>
</evidence>
<evidence type="ECO:0000259" key="9">
    <source>
        <dbReference type="Pfam" id="PF00082"/>
    </source>
</evidence>
<dbReference type="InterPro" id="IPR000209">
    <property type="entry name" value="Peptidase_S8/S53_dom"/>
</dbReference>
<dbReference type="InterPro" id="IPR057032">
    <property type="entry name" value="MBTPS1_4th"/>
</dbReference>
<dbReference type="AlphaFoldDB" id="A0A067CEB0"/>
<keyword evidence="8" id="KW-1133">Transmembrane helix</keyword>
<dbReference type="OMA" id="LEYTTTG"/>
<keyword evidence="3 7" id="KW-0378">Hydrolase</keyword>
<name>A0A067CEB0_SAPPC</name>
<dbReference type="PROSITE" id="PS00138">
    <property type="entry name" value="SUBTILASE_SER"/>
    <property type="match status" value="1"/>
</dbReference>
<evidence type="ECO:0000256" key="5">
    <source>
        <dbReference type="ARBA" id="ARBA00023529"/>
    </source>
</evidence>
<feature type="domain" description="MBTPS1 fourth" evidence="10">
    <location>
        <begin position="656"/>
        <end position="912"/>
    </location>
</feature>
<evidence type="ECO:0000256" key="8">
    <source>
        <dbReference type="SAM" id="Phobius"/>
    </source>
</evidence>
<accession>A0A067CEB0</accession>
<evidence type="ECO:0000256" key="4">
    <source>
        <dbReference type="ARBA" id="ARBA00022825"/>
    </source>
</evidence>
<feature type="active site" description="Charge relay system" evidence="7">
    <location>
        <position position="451"/>
    </location>
</feature>
<proteinExistence type="inferred from homology"/>
<dbReference type="Pfam" id="PF23094">
    <property type="entry name" value="MBTPS1_3rd"/>
    <property type="match status" value="1"/>
</dbReference>
<dbReference type="EMBL" id="KK583235">
    <property type="protein sequence ID" value="KDO25137.1"/>
    <property type="molecule type" value="Genomic_DNA"/>
</dbReference>
<dbReference type="InterPro" id="IPR023828">
    <property type="entry name" value="Peptidase_S8_Ser-AS"/>
</dbReference>
<dbReference type="KEGG" id="spar:SPRG_09285"/>
<dbReference type="GO" id="GO:0005794">
    <property type="term" value="C:Golgi apparatus"/>
    <property type="evidence" value="ECO:0007669"/>
    <property type="project" value="TreeGrafter"/>
</dbReference>
<evidence type="ECO:0000256" key="1">
    <source>
        <dbReference type="ARBA" id="ARBA00011073"/>
    </source>
</evidence>
<dbReference type="InterPro" id="IPR015500">
    <property type="entry name" value="Peptidase_S8_subtilisin-rel"/>
</dbReference>
<dbReference type="GeneID" id="24131458"/>
<dbReference type="SUPFAM" id="SSF52743">
    <property type="entry name" value="Subtilisin-like"/>
    <property type="match status" value="1"/>
</dbReference>
<dbReference type="Proteomes" id="UP000030745">
    <property type="component" value="Unassembled WGS sequence"/>
</dbReference>
<feature type="active site" description="Charge relay system" evidence="7">
    <location>
        <position position="284"/>
    </location>
</feature>
<dbReference type="OrthoDB" id="1740355at2759"/>
<comment type="catalytic activity">
    <reaction evidence="5">
        <text>Hydrolysis of proteins with broad specificity for peptide bonds, and a preference for a large uncharged residue in P1. Hydrolyzes peptide amides.</text>
        <dbReference type="EC" id="3.4.21.62"/>
    </reaction>
</comment>
<keyword evidence="2 7" id="KW-0645">Protease</keyword>
<evidence type="ECO:0000259" key="11">
    <source>
        <dbReference type="Pfam" id="PF23094"/>
    </source>
</evidence>
<dbReference type="InterPro" id="IPR050131">
    <property type="entry name" value="Peptidase_S8_subtilisin-like"/>
</dbReference>
<keyword evidence="13" id="KW-1185">Reference proteome</keyword>
<keyword evidence="8" id="KW-0472">Membrane</keyword>
<keyword evidence="4 7" id="KW-0720">Serine protease</keyword>
<dbReference type="PANTHER" id="PTHR43806:SF7">
    <property type="entry name" value="MEMBRANE-BOUND TRANSCRIPTION FACTOR SITE-1 PROTEASE"/>
    <property type="match status" value="1"/>
</dbReference>